<dbReference type="GO" id="GO:0000981">
    <property type="term" value="F:DNA-binding transcription factor activity, RNA polymerase II-specific"/>
    <property type="evidence" value="ECO:0007669"/>
    <property type="project" value="TreeGrafter"/>
</dbReference>
<dbReference type="PANTHER" id="PTHR12619:SF5">
    <property type="entry name" value="TRANSCRIPTION FACTOR RFX4"/>
    <property type="match status" value="1"/>
</dbReference>
<dbReference type="InterPro" id="IPR057321">
    <property type="entry name" value="RFX1-4/6/8-like_BCD"/>
</dbReference>
<feature type="compositionally biased region" description="Low complexity" evidence="2">
    <location>
        <begin position="126"/>
        <end position="139"/>
    </location>
</feature>
<reference evidence="4 5" key="1">
    <citation type="journal article" date="2012" name="Eukaryot. Cell">
        <title>Draft genome sequence of CBS 2479, the standard type strain of Trichosporon asahii.</title>
        <authorList>
            <person name="Yang R.Y."/>
            <person name="Li H.T."/>
            <person name="Zhu H."/>
            <person name="Zhou G.P."/>
            <person name="Wang M."/>
            <person name="Wang L."/>
        </authorList>
    </citation>
    <scope>NUCLEOTIDE SEQUENCE [LARGE SCALE GENOMIC DNA]</scope>
    <source>
        <strain evidence="5">ATCC 90039 / CBS 2479 / JCM 2466 / KCTC 7840 / NCYC 2677 / UAMH 7654</strain>
    </source>
</reference>
<dbReference type="Gene3D" id="1.10.10.10">
    <property type="entry name" value="Winged helix-like DNA-binding domain superfamily/Winged helix DNA-binding domain"/>
    <property type="match status" value="1"/>
</dbReference>
<dbReference type="InterPro" id="IPR036390">
    <property type="entry name" value="WH_DNA-bd_sf"/>
</dbReference>
<organism evidence="4 5">
    <name type="scientific">Trichosporon asahii var. asahii (strain ATCC 90039 / CBS 2479 / JCM 2466 / KCTC 7840 / NBRC 103889/ NCYC 2677 / UAMH 7654)</name>
    <name type="common">Yeast</name>
    <dbReference type="NCBI Taxonomy" id="1186058"/>
    <lineage>
        <taxon>Eukaryota</taxon>
        <taxon>Fungi</taxon>
        <taxon>Dikarya</taxon>
        <taxon>Basidiomycota</taxon>
        <taxon>Agaricomycotina</taxon>
        <taxon>Tremellomycetes</taxon>
        <taxon>Trichosporonales</taxon>
        <taxon>Trichosporonaceae</taxon>
        <taxon>Trichosporon</taxon>
    </lineage>
</organism>
<dbReference type="PROSITE" id="PS51526">
    <property type="entry name" value="RFX_DBD"/>
    <property type="match status" value="1"/>
</dbReference>
<keyword evidence="1" id="KW-0238">DNA-binding</keyword>
<dbReference type="InterPro" id="IPR003150">
    <property type="entry name" value="DNA-bd_RFX"/>
</dbReference>
<dbReference type="Proteomes" id="UP000002748">
    <property type="component" value="Unassembled WGS sequence"/>
</dbReference>
<dbReference type="VEuPathDB" id="FungiDB:A1Q1_00828"/>
<feature type="compositionally biased region" description="Low complexity" evidence="2">
    <location>
        <begin position="96"/>
        <end position="116"/>
    </location>
</feature>
<feature type="compositionally biased region" description="Low complexity" evidence="2">
    <location>
        <begin position="873"/>
        <end position="897"/>
    </location>
</feature>
<dbReference type="Pfam" id="PF25340">
    <property type="entry name" value="BCD_RFX"/>
    <property type="match status" value="1"/>
</dbReference>
<accession>J6F437</accession>
<evidence type="ECO:0000259" key="3">
    <source>
        <dbReference type="PROSITE" id="PS51526"/>
    </source>
</evidence>
<feature type="compositionally biased region" description="Polar residues" evidence="2">
    <location>
        <begin position="30"/>
        <end position="58"/>
    </location>
</feature>
<evidence type="ECO:0000313" key="5">
    <source>
        <dbReference type="Proteomes" id="UP000002748"/>
    </source>
</evidence>
<feature type="domain" description="RFX-type winged-helix" evidence="3">
    <location>
        <begin position="368"/>
        <end position="444"/>
    </location>
</feature>
<dbReference type="GeneID" id="25984342"/>
<dbReference type="EMBL" id="ALBS01000139">
    <property type="protein sequence ID" value="EJT49987.1"/>
    <property type="molecule type" value="Genomic_DNA"/>
</dbReference>
<feature type="compositionally biased region" description="Acidic residues" evidence="2">
    <location>
        <begin position="470"/>
        <end position="494"/>
    </location>
</feature>
<proteinExistence type="predicted"/>
<dbReference type="Pfam" id="PF02257">
    <property type="entry name" value="RFX_DNA_binding"/>
    <property type="match status" value="1"/>
</dbReference>
<dbReference type="GO" id="GO:0000978">
    <property type="term" value="F:RNA polymerase II cis-regulatory region sequence-specific DNA binding"/>
    <property type="evidence" value="ECO:0007669"/>
    <property type="project" value="TreeGrafter"/>
</dbReference>
<dbReference type="KEGG" id="tasa:A1Q1_00828"/>
<evidence type="ECO:0000256" key="2">
    <source>
        <dbReference type="SAM" id="MobiDB-lite"/>
    </source>
</evidence>
<feature type="compositionally biased region" description="Low complexity" evidence="2">
    <location>
        <begin position="912"/>
        <end position="921"/>
    </location>
</feature>
<dbReference type="OrthoDB" id="10056949at2759"/>
<evidence type="ECO:0000256" key="1">
    <source>
        <dbReference type="ARBA" id="ARBA00023125"/>
    </source>
</evidence>
<dbReference type="PANTHER" id="PTHR12619">
    <property type="entry name" value="RFX TRANSCRIPTION FACTOR FAMILY"/>
    <property type="match status" value="1"/>
</dbReference>
<dbReference type="RefSeq" id="XP_014181203.1">
    <property type="nucleotide sequence ID" value="XM_014325728.1"/>
</dbReference>
<dbReference type="InterPro" id="IPR039779">
    <property type="entry name" value="RFX-like"/>
</dbReference>
<gene>
    <name evidence="4" type="ORF">A1Q1_00828</name>
</gene>
<feature type="region of interest" description="Disordered" evidence="2">
    <location>
        <begin position="234"/>
        <end position="258"/>
    </location>
</feature>
<dbReference type="HOGENOM" id="CLU_306988_0_0_1"/>
<feature type="region of interest" description="Disordered" evidence="2">
    <location>
        <begin position="30"/>
        <end position="162"/>
    </location>
</feature>
<dbReference type="AlphaFoldDB" id="J6F437"/>
<sequence>MVDYTDTPFPGDYQPGQVEATPFLFQSQLPTHFSPATSDQSFQNPQPGHNRPATSTGVPGTPQLGAARTLGPGGEMNFGQQPMQPGGGGGGGHSHSFSTASLPSLASSSGSFSMPSHPDNQPGQMSMSAGPSPVAPAAANLFTGGPGPMLFNGGAQQLQHPDGSKLQVNTSNMTPNPQPMTAPPGLGLGVTMYPPTPMSGTVPPTLFSSPVVNNSNVFPPSQPNYPFMGKIHGRDRSFSRPGPYHVSSRSGSLSIKSDADDNSIYSSASNASTWSTNTTNMIAGDMGQMTLEHRSSTPFEIPCGGHVAARGRARSFSLGKSSTNNLDFLEADLELSGSASEREGAVRADLANKAEQVRRLSPCQHGKARAFWAKRCYTPVNGFTVPRQGLYHSYTMSCKDFGLRPINSASFGKVVRSTFLGIRTRRLGVRGNSKYHYVSLRPAISTEAQRLNAYGDSSGQLHIAPPDGDFGSEDAGEQEVLTEDDSKEDDDDDDIGHLSEGSRFGGNLFGQPGQPFPLSHRSRSSSSDDSLVIRSARPAYMVSQSAPSGISGVTTGAPTGVQLNGGHSVPPPFPVLPANSNPNAMAFWNRFVQQQDTLAQCVADHQFDQFDSNYRTFWDQTPADQLQAASQPPVSTMMADATAMSFDHCILKLVDNILQPIKPQAHASLSLLALKFGNMVSESLALLPPDVSGPLVELGNHCSQLISRILNLYQITSAISPILSDPDHLATMISSWQQTVDSNYIIKQTAETCDCGEPIVEAALLSFQSWLFNLLTCYNTYHPIEKLAEVVDSALDDIPNASPRRSIVPKGAYLTSQVMRLLTLKSDISFGWFQLLKTWIDDYLQISCYRHEVFCPKNPPSALAASPSHIKESPTLSTTTSNPTPNPPSSTTVDPNTMIAGVGAAGVGIGIGQSSNSGSSHSHSHSHSGPNLAIDTVTANYNSANALDASAITPRPAFTQSGMATSATGPGVGGIAGPSGNSNMGGYL</sequence>
<comment type="caution">
    <text evidence="4">The sequence shown here is derived from an EMBL/GenBank/DDBJ whole genome shotgun (WGS) entry which is preliminary data.</text>
</comment>
<feature type="region of interest" description="Disordered" evidence="2">
    <location>
        <begin position="457"/>
        <end position="530"/>
    </location>
</feature>
<evidence type="ECO:0000313" key="4">
    <source>
        <dbReference type="EMBL" id="EJT49987.1"/>
    </source>
</evidence>
<dbReference type="InterPro" id="IPR036388">
    <property type="entry name" value="WH-like_DNA-bd_sf"/>
</dbReference>
<feature type="region of interest" description="Disordered" evidence="2">
    <location>
        <begin position="864"/>
        <end position="897"/>
    </location>
</feature>
<protein>
    <recommendedName>
        <fullName evidence="3">RFX-type winged-helix domain-containing protein</fullName>
    </recommendedName>
</protein>
<dbReference type="SUPFAM" id="SSF46785">
    <property type="entry name" value="Winged helix' DNA-binding domain"/>
    <property type="match status" value="1"/>
</dbReference>
<name>J6F437_TRIAS</name>
<feature type="region of interest" description="Disordered" evidence="2">
    <location>
        <begin position="911"/>
        <end position="931"/>
    </location>
</feature>